<proteinExistence type="inferred from homology"/>
<feature type="domain" description="Anaphase-promoting complex subunit 5" evidence="9">
    <location>
        <begin position="139"/>
        <end position="256"/>
    </location>
</feature>
<comment type="caution">
    <text evidence="10">The sequence shown here is derived from an EMBL/GenBank/DDBJ whole genome shotgun (WGS) entry which is preliminary data.</text>
</comment>
<gene>
    <name evidence="10" type="ORF">Poli38472_007876</name>
</gene>
<keyword evidence="4" id="KW-0498">Mitosis</keyword>
<accession>A0A8K1FPB4</accession>
<evidence type="ECO:0000313" key="11">
    <source>
        <dbReference type="Proteomes" id="UP000794436"/>
    </source>
</evidence>
<dbReference type="InterPro" id="IPR037679">
    <property type="entry name" value="Apc5"/>
</dbReference>
<evidence type="ECO:0000256" key="1">
    <source>
        <dbReference type="ARBA" id="ARBA00007450"/>
    </source>
</evidence>
<sequence>MFGVFVRSFVLAVNRLLFDGLSKLYEEIQRYREAELHKTERRSSHDTSELSIPSTSSPSTRFLWHQGDETMDDMQLSSATSSELLPSQAAPGDRLSQSQKQFFLHDTVQLIELGQSVGAMSIRGHSVRPASRTNPDELFVAYLDLVNRREYDAAVEALHAYHDVALAATRRLRQALRGRSEAAANGTTGAPGTSGLHFLGSGVQYAALNLAGLHILFDRYEVAADSLHEAIRVAQHHGDHICVAFALSWLIRIQQAQGKPIAQVSALVVNTIERADELALPSLQALVALTGLEYDLLVSTSGRPSSSALASFPAPRPLALWDRLDDVERAVNQLADTVPTVSLGGGNAGRTLGNLMMNMHPAGGAVGGNNAASAGSNPTRVGGMKWKQSADSVLQTLWSLQGKSTLAASLGWRMVGKRAVAAAFDDVFWVAYRESASAREIALWLARMVLNQATTRSKELDPPTESFNVAFADALNHLHDLMHAQRIPNHDLLMYPSLQRALHQVFFSWSLNRGEHAMNDFHIHQIIALSPASSNYPTYLTALLMQAQGWGEREQYEHCFQQLDELETICDDRGYEYLLAQVLINRSRYRQRSAIGQHGPFDALPDLLRAIGICQTHSFELLLAEAHVIMAEIYLAMAKINDALQLIHEQRAFVNEHGSIQLLAESLLLEAKIALAIPFDSPEEEEDEDDKDTRLQRCLELIRESETLWQTLQHWKKLREIAFLKATIHRQQRSVVFDREASNAAAKAFFEYEKLLREAQGREIESGFKLSTLAQLDRVVQSRMQTCI</sequence>
<dbReference type="GO" id="GO:0070979">
    <property type="term" value="P:protein K11-linked ubiquitination"/>
    <property type="evidence" value="ECO:0007669"/>
    <property type="project" value="TreeGrafter"/>
</dbReference>
<dbReference type="OrthoDB" id="2504561at2759"/>
<evidence type="ECO:0000259" key="9">
    <source>
        <dbReference type="Pfam" id="PF12862"/>
    </source>
</evidence>
<keyword evidence="5" id="KW-0833">Ubl conjugation pathway</keyword>
<keyword evidence="3" id="KW-0132">Cell division</keyword>
<protein>
    <recommendedName>
        <fullName evidence="2">Anaphase-promoting complex subunit 5</fullName>
    </recommendedName>
</protein>
<evidence type="ECO:0000256" key="3">
    <source>
        <dbReference type="ARBA" id="ARBA00022618"/>
    </source>
</evidence>
<dbReference type="GO" id="GO:0045842">
    <property type="term" value="P:positive regulation of mitotic metaphase/anaphase transition"/>
    <property type="evidence" value="ECO:0007669"/>
    <property type="project" value="TreeGrafter"/>
</dbReference>
<feature type="region of interest" description="Disordered" evidence="7">
    <location>
        <begin position="36"/>
        <end position="63"/>
    </location>
</feature>
<evidence type="ECO:0000256" key="4">
    <source>
        <dbReference type="ARBA" id="ARBA00022776"/>
    </source>
</evidence>
<feature type="chain" id="PRO_5035480679" description="Anaphase-promoting complex subunit 5" evidence="8">
    <location>
        <begin position="16"/>
        <end position="788"/>
    </location>
</feature>
<evidence type="ECO:0000256" key="5">
    <source>
        <dbReference type="ARBA" id="ARBA00022786"/>
    </source>
</evidence>
<feature type="compositionally biased region" description="Low complexity" evidence="7">
    <location>
        <begin position="49"/>
        <end position="60"/>
    </location>
</feature>
<dbReference type="EMBL" id="SPLM01000003">
    <property type="protein sequence ID" value="TMW68204.1"/>
    <property type="molecule type" value="Genomic_DNA"/>
</dbReference>
<dbReference type="GO" id="GO:0005680">
    <property type="term" value="C:anaphase-promoting complex"/>
    <property type="evidence" value="ECO:0007669"/>
    <property type="project" value="InterPro"/>
</dbReference>
<name>A0A8K1FPB4_PYTOL</name>
<feature type="signal peptide" evidence="8">
    <location>
        <begin position="1"/>
        <end position="15"/>
    </location>
</feature>
<dbReference type="Pfam" id="PF12862">
    <property type="entry name" value="ANAPC5"/>
    <property type="match status" value="1"/>
</dbReference>
<dbReference type="Proteomes" id="UP000794436">
    <property type="component" value="Unassembled WGS sequence"/>
</dbReference>
<dbReference type="AlphaFoldDB" id="A0A8K1FPB4"/>
<evidence type="ECO:0000256" key="7">
    <source>
        <dbReference type="SAM" id="MobiDB-lite"/>
    </source>
</evidence>
<keyword evidence="6" id="KW-0131">Cell cycle</keyword>
<organism evidence="10 11">
    <name type="scientific">Pythium oligandrum</name>
    <name type="common">Mycoparasitic fungus</name>
    <dbReference type="NCBI Taxonomy" id="41045"/>
    <lineage>
        <taxon>Eukaryota</taxon>
        <taxon>Sar</taxon>
        <taxon>Stramenopiles</taxon>
        <taxon>Oomycota</taxon>
        <taxon>Peronosporomycetes</taxon>
        <taxon>Pythiales</taxon>
        <taxon>Pythiaceae</taxon>
        <taxon>Pythium</taxon>
    </lineage>
</organism>
<evidence type="ECO:0000256" key="8">
    <source>
        <dbReference type="SAM" id="SignalP"/>
    </source>
</evidence>
<keyword evidence="8" id="KW-0732">Signal</keyword>
<dbReference type="GO" id="GO:0031145">
    <property type="term" value="P:anaphase-promoting complex-dependent catabolic process"/>
    <property type="evidence" value="ECO:0007669"/>
    <property type="project" value="TreeGrafter"/>
</dbReference>
<feature type="compositionally biased region" description="Basic and acidic residues" evidence="7">
    <location>
        <begin position="36"/>
        <end position="48"/>
    </location>
</feature>
<dbReference type="PANTHER" id="PTHR12830:SF9">
    <property type="entry name" value="ANAPHASE-PROMOTING COMPLEX SUBUNIT 5"/>
    <property type="match status" value="1"/>
</dbReference>
<evidence type="ECO:0000313" key="10">
    <source>
        <dbReference type="EMBL" id="TMW68204.1"/>
    </source>
</evidence>
<reference evidence="10" key="1">
    <citation type="submission" date="2019-03" db="EMBL/GenBank/DDBJ databases">
        <title>Long read genome sequence of the mycoparasitic Pythium oligandrum ATCC 38472 isolated from sugarbeet rhizosphere.</title>
        <authorList>
            <person name="Gaulin E."/>
        </authorList>
    </citation>
    <scope>NUCLEOTIDE SEQUENCE</scope>
    <source>
        <strain evidence="10">ATCC 38472_TT</strain>
    </source>
</reference>
<evidence type="ECO:0000256" key="2">
    <source>
        <dbReference type="ARBA" id="ARBA00016066"/>
    </source>
</evidence>
<dbReference type="PANTHER" id="PTHR12830">
    <property type="entry name" value="ANAPHASE-PROMOTING COMPLEX SUBUNIT 5"/>
    <property type="match status" value="1"/>
</dbReference>
<comment type="similarity">
    <text evidence="1">Belongs to the APC5 family.</text>
</comment>
<evidence type="ECO:0000256" key="6">
    <source>
        <dbReference type="ARBA" id="ARBA00023306"/>
    </source>
</evidence>
<dbReference type="GO" id="GO:0051301">
    <property type="term" value="P:cell division"/>
    <property type="evidence" value="ECO:0007669"/>
    <property type="project" value="UniProtKB-KW"/>
</dbReference>
<dbReference type="InterPro" id="IPR026000">
    <property type="entry name" value="Apc5_dom"/>
</dbReference>
<keyword evidence="11" id="KW-1185">Reference proteome</keyword>